<proteinExistence type="predicted"/>
<gene>
    <name evidence="1" type="ORF">ECRASSUSDP1_LOCUS13101</name>
</gene>
<dbReference type="AlphaFoldDB" id="A0AAD1UPI7"/>
<dbReference type="Proteomes" id="UP001295684">
    <property type="component" value="Unassembled WGS sequence"/>
</dbReference>
<name>A0AAD1UPI7_EUPCR</name>
<comment type="caution">
    <text evidence="1">The sequence shown here is derived from an EMBL/GenBank/DDBJ whole genome shotgun (WGS) entry which is preliminary data.</text>
</comment>
<accession>A0AAD1UPI7</accession>
<sequence length="217" mass="25158">MKFIYGSYNNLSLFLERYSDLSFVKKDGILVVPPCDNIFISLFPEKNHNVSKFLANSIANSVCNLELFLRNKLWPINNYFPEFMRISSKVLQSVCFGDFRINQKQLQRIISAFRHVGNISIFRCAISVQKVPNFKYALKNCKIKTFVLSNTGRSILKSLFQTPEEFINLVEGLSTSPDFNQSLETFKILSLPYNESCIRNILNTYNFKTAIIKKSWF</sequence>
<evidence type="ECO:0000313" key="2">
    <source>
        <dbReference type="Proteomes" id="UP001295684"/>
    </source>
</evidence>
<evidence type="ECO:0000313" key="1">
    <source>
        <dbReference type="EMBL" id="CAI2371776.1"/>
    </source>
</evidence>
<keyword evidence="2" id="KW-1185">Reference proteome</keyword>
<organism evidence="1 2">
    <name type="scientific">Euplotes crassus</name>
    <dbReference type="NCBI Taxonomy" id="5936"/>
    <lineage>
        <taxon>Eukaryota</taxon>
        <taxon>Sar</taxon>
        <taxon>Alveolata</taxon>
        <taxon>Ciliophora</taxon>
        <taxon>Intramacronucleata</taxon>
        <taxon>Spirotrichea</taxon>
        <taxon>Hypotrichia</taxon>
        <taxon>Euplotida</taxon>
        <taxon>Euplotidae</taxon>
        <taxon>Moneuplotes</taxon>
    </lineage>
</organism>
<protein>
    <submittedName>
        <fullName evidence="1">Uncharacterized protein</fullName>
    </submittedName>
</protein>
<dbReference type="EMBL" id="CAMPGE010013032">
    <property type="protein sequence ID" value="CAI2371776.1"/>
    <property type="molecule type" value="Genomic_DNA"/>
</dbReference>
<reference evidence="1" key="1">
    <citation type="submission" date="2023-07" db="EMBL/GenBank/DDBJ databases">
        <authorList>
            <consortium name="AG Swart"/>
            <person name="Singh M."/>
            <person name="Singh A."/>
            <person name="Seah K."/>
            <person name="Emmerich C."/>
        </authorList>
    </citation>
    <scope>NUCLEOTIDE SEQUENCE</scope>
    <source>
        <strain evidence="1">DP1</strain>
    </source>
</reference>